<sequence>MSQPTYRYNGTAILQGIEAIRAAHNRIDTALDELERYADTQLQAWDGATRQTYNEYKARWDQSVNNMKEIMVRGAIPSLQNILDNYNQTERINQSGWQQG</sequence>
<proteinExistence type="predicted"/>
<organism evidence="1 2">
    <name type="scientific">Micromonospora echinofusca</name>
    <dbReference type="NCBI Taxonomy" id="47858"/>
    <lineage>
        <taxon>Bacteria</taxon>
        <taxon>Bacillati</taxon>
        <taxon>Actinomycetota</taxon>
        <taxon>Actinomycetes</taxon>
        <taxon>Micromonosporales</taxon>
        <taxon>Micromonosporaceae</taxon>
        <taxon>Micromonospora</taxon>
    </lineage>
</organism>
<accession>A0ABS3VWV0</accession>
<dbReference type="Proteomes" id="UP000823521">
    <property type="component" value="Unassembled WGS sequence"/>
</dbReference>
<reference evidence="1 2" key="1">
    <citation type="submission" date="2019-12" db="EMBL/GenBank/DDBJ databases">
        <title>Whole genome sequencing of endophytic Actinobacterium Micromonospora sp. MPMI6T.</title>
        <authorList>
            <person name="Evv R."/>
            <person name="Podile A.R."/>
        </authorList>
    </citation>
    <scope>NUCLEOTIDE SEQUENCE [LARGE SCALE GENOMIC DNA]</scope>
    <source>
        <strain evidence="1 2">MPMI6</strain>
    </source>
</reference>
<comment type="caution">
    <text evidence="1">The sequence shown here is derived from an EMBL/GenBank/DDBJ whole genome shotgun (WGS) entry which is preliminary data.</text>
</comment>
<dbReference type="InterPro" id="IPR036689">
    <property type="entry name" value="ESAT-6-like_sf"/>
</dbReference>
<evidence type="ECO:0000313" key="1">
    <source>
        <dbReference type="EMBL" id="MBO4209024.1"/>
    </source>
</evidence>
<dbReference type="InterPro" id="IPR010310">
    <property type="entry name" value="T7SS_ESAT-6-like"/>
</dbReference>
<dbReference type="Gene3D" id="1.10.287.1060">
    <property type="entry name" value="ESAT-6-like"/>
    <property type="match status" value="1"/>
</dbReference>
<evidence type="ECO:0008006" key="3">
    <source>
        <dbReference type="Google" id="ProtNLM"/>
    </source>
</evidence>
<protein>
    <recommendedName>
        <fullName evidence="3">WXG100 family type VII secretion target</fullName>
    </recommendedName>
</protein>
<gene>
    <name evidence="1" type="ORF">GSF22_23925</name>
</gene>
<dbReference type="RefSeq" id="WP_208816001.1">
    <property type="nucleotide sequence ID" value="NZ_WVUH01000253.1"/>
</dbReference>
<evidence type="ECO:0000313" key="2">
    <source>
        <dbReference type="Proteomes" id="UP000823521"/>
    </source>
</evidence>
<dbReference type="EMBL" id="WVUH01000253">
    <property type="protein sequence ID" value="MBO4209024.1"/>
    <property type="molecule type" value="Genomic_DNA"/>
</dbReference>
<name>A0ABS3VWV0_MICEH</name>
<keyword evidence="2" id="KW-1185">Reference proteome</keyword>
<dbReference type="SUPFAM" id="SSF140453">
    <property type="entry name" value="EsxAB dimer-like"/>
    <property type="match status" value="1"/>
</dbReference>
<dbReference type="Pfam" id="PF06013">
    <property type="entry name" value="WXG100"/>
    <property type="match status" value="1"/>
</dbReference>